<evidence type="ECO:0000256" key="3">
    <source>
        <dbReference type="ARBA" id="ARBA00023246"/>
    </source>
</evidence>
<comment type="caution">
    <text evidence="8">The sequence shown here is derived from an EMBL/GenBank/DDBJ whole genome shotgun (WGS) entry which is preliminary data.</text>
</comment>
<evidence type="ECO:0000256" key="4">
    <source>
        <dbReference type="RuleBase" id="RU003818"/>
    </source>
</evidence>
<evidence type="ECO:0000259" key="7">
    <source>
        <dbReference type="PROSITE" id="PS50278"/>
    </source>
</evidence>
<comment type="similarity">
    <text evidence="1 4">Belongs to the PDGF/VEGF growth factor family.</text>
</comment>
<feature type="signal peptide" evidence="6">
    <location>
        <begin position="1"/>
        <end position="21"/>
    </location>
</feature>
<dbReference type="GO" id="GO:0070851">
    <property type="term" value="F:growth factor receptor binding"/>
    <property type="evidence" value="ECO:0007669"/>
    <property type="project" value="TreeGrafter"/>
</dbReference>
<dbReference type="InterPro" id="IPR000072">
    <property type="entry name" value="PDGF/VEGF_dom"/>
</dbReference>
<dbReference type="Gene3D" id="2.10.90.10">
    <property type="entry name" value="Cystine-knot cytokines"/>
    <property type="match status" value="1"/>
</dbReference>
<evidence type="ECO:0000313" key="9">
    <source>
        <dbReference type="Proteomes" id="UP000094527"/>
    </source>
</evidence>
<dbReference type="GO" id="GO:0016020">
    <property type="term" value="C:membrane"/>
    <property type="evidence" value="ECO:0007669"/>
    <property type="project" value="InterPro"/>
</dbReference>
<feature type="compositionally biased region" description="Polar residues" evidence="5">
    <location>
        <begin position="25"/>
        <end position="34"/>
    </location>
</feature>
<evidence type="ECO:0000256" key="2">
    <source>
        <dbReference type="ARBA" id="ARBA00023030"/>
    </source>
</evidence>
<dbReference type="PANTHER" id="PTHR11633:SF1">
    <property type="entry name" value="LD28763P"/>
    <property type="match status" value="1"/>
</dbReference>
<keyword evidence="3" id="KW-0497">Mitogen</keyword>
<dbReference type="EMBL" id="LJIJ01000828">
    <property type="protein sequence ID" value="ODM94305.1"/>
    <property type="molecule type" value="Genomic_DNA"/>
</dbReference>
<dbReference type="GO" id="GO:0008083">
    <property type="term" value="F:growth factor activity"/>
    <property type="evidence" value="ECO:0007669"/>
    <property type="project" value="UniProtKB-KW"/>
</dbReference>
<evidence type="ECO:0000313" key="8">
    <source>
        <dbReference type="EMBL" id="ODM94305.1"/>
    </source>
</evidence>
<gene>
    <name evidence="8" type="ORF">Ocin01_12377</name>
</gene>
<dbReference type="SMART" id="SM00141">
    <property type="entry name" value="PDGF"/>
    <property type="match status" value="1"/>
</dbReference>
<feature type="domain" description="Platelet-derived growth factor (PDGF) family profile" evidence="7">
    <location>
        <begin position="222"/>
        <end position="299"/>
    </location>
</feature>
<dbReference type="PROSITE" id="PS50278">
    <property type="entry name" value="PDGF_2"/>
    <property type="match status" value="1"/>
</dbReference>
<evidence type="ECO:0000256" key="6">
    <source>
        <dbReference type="SAM" id="SignalP"/>
    </source>
</evidence>
<dbReference type="GO" id="GO:0051781">
    <property type="term" value="P:positive regulation of cell division"/>
    <property type="evidence" value="ECO:0007669"/>
    <property type="project" value="UniProtKB-KW"/>
</dbReference>
<dbReference type="OrthoDB" id="8878063at2759"/>
<evidence type="ECO:0000256" key="1">
    <source>
        <dbReference type="ARBA" id="ARBA00006686"/>
    </source>
</evidence>
<keyword evidence="6" id="KW-0732">Signal</keyword>
<keyword evidence="9" id="KW-1185">Reference proteome</keyword>
<organism evidence="8 9">
    <name type="scientific">Orchesella cincta</name>
    <name type="common">Springtail</name>
    <name type="synonym">Podura cincta</name>
    <dbReference type="NCBI Taxonomy" id="48709"/>
    <lineage>
        <taxon>Eukaryota</taxon>
        <taxon>Metazoa</taxon>
        <taxon>Ecdysozoa</taxon>
        <taxon>Arthropoda</taxon>
        <taxon>Hexapoda</taxon>
        <taxon>Collembola</taxon>
        <taxon>Entomobryomorpha</taxon>
        <taxon>Entomobryoidea</taxon>
        <taxon>Orchesellidae</taxon>
        <taxon>Orchesellinae</taxon>
        <taxon>Orchesella</taxon>
    </lineage>
</organism>
<dbReference type="Proteomes" id="UP000094527">
    <property type="component" value="Unassembled WGS sequence"/>
</dbReference>
<dbReference type="STRING" id="48709.A0A1D2MN94"/>
<dbReference type="SUPFAM" id="SSF57501">
    <property type="entry name" value="Cystine-knot cytokines"/>
    <property type="match status" value="1"/>
</dbReference>
<accession>A0A1D2MN94</accession>
<feature type="chain" id="PRO_5008904313" evidence="6">
    <location>
        <begin position="22"/>
        <end position="386"/>
    </location>
</feature>
<protein>
    <submittedName>
        <fullName evidence="8">Vascular endothelial growth factor B</fullName>
    </submittedName>
</protein>
<reference evidence="8 9" key="1">
    <citation type="journal article" date="2016" name="Genome Biol. Evol.">
        <title>Gene Family Evolution Reflects Adaptation to Soil Environmental Stressors in the Genome of the Collembolan Orchesella cincta.</title>
        <authorList>
            <person name="Faddeeva-Vakhrusheva A."/>
            <person name="Derks M.F."/>
            <person name="Anvar S.Y."/>
            <person name="Agamennone V."/>
            <person name="Suring W."/>
            <person name="Smit S."/>
            <person name="van Straalen N.M."/>
            <person name="Roelofs D."/>
        </authorList>
    </citation>
    <scope>NUCLEOTIDE SEQUENCE [LARGE SCALE GENOMIC DNA]</scope>
    <source>
        <tissue evidence="8">Mixed pool</tissue>
    </source>
</reference>
<dbReference type="PANTHER" id="PTHR11633">
    <property type="entry name" value="PLATELET-DERIVED GROWTH FACTOR"/>
    <property type="match status" value="1"/>
</dbReference>
<dbReference type="AlphaFoldDB" id="A0A1D2MN94"/>
<evidence type="ECO:0000256" key="5">
    <source>
        <dbReference type="SAM" id="MobiDB-lite"/>
    </source>
</evidence>
<name>A0A1D2MN94_ORCCI</name>
<keyword evidence="2 4" id="KW-0339">Growth factor</keyword>
<dbReference type="InterPro" id="IPR029034">
    <property type="entry name" value="Cystine-knot_cytokine"/>
</dbReference>
<feature type="region of interest" description="Disordered" evidence="5">
    <location>
        <begin position="25"/>
        <end position="90"/>
    </location>
</feature>
<dbReference type="GO" id="GO:0008284">
    <property type="term" value="P:positive regulation of cell population proliferation"/>
    <property type="evidence" value="ECO:0007669"/>
    <property type="project" value="TreeGrafter"/>
</dbReference>
<dbReference type="Pfam" id="PF00341">
    <property type="entry name" value="PDGF"/>
    <property type="match status" value="1"/>
</dbReference>
<proteinExistence type="inferred from homology"/>
<sequence>MKGSLLLTLFVLLSYFAVSNQQMAHGVTTPSNKASRAIDDNSRGNNQILSNNDEDSDNTDSAFDGSPGDDSEITFPSESPSLPKPNIKARAQYNPSRWRKIPLKTLVEIGNETNISNFLRRYLQNARVKKDPETNEEYLIDRDNNTLYNTRDEKVIVTPGRQLSSDPQPIFPSPGLTRSGAGIATRSRAPTIFNANDISGMKAKQDFAFAVCTPEVKTIPVPLEVEPHILIIPRCLRVERCGGCCLSDVMSCEPEKTEMADFHIKTLAYTGDDQKFDFVDDRIVNIERHLSCKCQCKTKKTDCNNVLHDYVENECSCSCKNRTDQEQCNRDPKKVWDENNCMCLCRETRSCSSGLYYNLNDCACQREPELRRKKKKRGAPVTLSSN</sequence>
<dbReference type="GO" id="GO:0005615">
    <property type="term" value="C:extracellular space"/>
    <property type="evidence" value="ECO:0007669"/>
    <property type="project" value="TreeGrafter"/>
</dbReference>